<keyword evidence="4" id="KW-1185">Reference proteome</keyword>
<feature type="coiled-coil region" evidence="1">
    <location>
        <begin position="382"/>
        <end position="409"/>
    </location>
</feature>
<sequence>MKTSIDQWMDGKSLKRFLCLVFGKGARSKQIPESTAQTSPITNMVSAPDPTETATSSTSARQTSIREESSSISTFGSKLLKRISASRIKSDCPLEREPLSSSSVVLTDATLLSPLRINLRKCHTCSHESPASITDSKETPRRAPLTARYPEIFTYMGRNGVPNSAPALTKDMVRDMNEIFHLEGQVNDHRKNIDRVDEEYECVILTLKELNRLLPSSGTTKESDREAKLEDLKYLSDVSSRIQDQKKELQEVLEREDGELSEKRKVLFSMFRDVFEDRNLLDTVGKDARPHQFYRMPAIQFVPRHEEPRTRSEEARERAEKQQREAVDHMKEMGYRLQEAHQKLNNWKHYYEDEYADYARAVKNGTMEPARSFFDLTLLQEHQAATEEVIEAENNYEKATGQVRELEVVLSDIYQSSGFANYPDDGYRASMEEAMASDVDREWILSWMERNDEGVDFQDDGDEWEAMSIGLDDSVSVVAKGEERKRIDGWKKRCLAIENDCTGFPTALEYNPESEPRKMVVDVGGSSLGSLLR</sequence>
<organism evidence="3 4">
    <name type="scientific">Sclerotinia nivalis</name>
    <dbReference type="NCBI Taxonomy" id="352851"/>
    <lineage>
        <taxon>Eukaryota</taxon>
        <taxon>Fungi</taxon>
        <taxon>Dikarya</taxon>
        <taxon>Ascomycota</taxon>
        <taxon>Pezizomycotina</taxon>
        <taxon>Leotiomycetes</taxon>
        <taxon>Helotiales</taxon>
        <taxon>Sclerotiniaceae</taxon>
        <taxon>Sclerotinia</taxon>
    </lineage>
</organism>
<dbReference type="AlphaFoldDB" id="A0A9X0AEM7"/>
<dbReference type="Proteomes" id="UP001152300">
    <property type="component" value="Unassembled WGS sequence"/>
</dbReference>
<feature type="region of interest" description="Disordered" evidence="2">
    <location>
        <begin position="31"/>
        <end position="68"/>
    </location>
</feature>
<feature type="compositionally biased region" description="Low complexity" evidence="2">
    <location>
        <begin position="46"/>
        <end position="63"/>
    </location>
</feature>
<reference evidence="3" key="1">
    <citation type="submission" date="2022-11" db="EMBL/GenBank/DDBJ databases">
        <title>Genome Resource of Sclerotinia nivalis Strain SnTB1, a Plant Pathogen Isolated from American Ginseng.</title>
        <authorList>
            <person name="Fan S."/>
        </authorList>
    </citation>
    <scope>NUCLEOTIDE SEQUENCE</scope>
    <source>
        <strain evidence="3">SnTB1</strain>
    </source>
</reference>
<proteinExistence type="predicted"/>
<gene>
    <name evidence="3" type="ORF">OCU04_010394</name>
</gene>
<keyword evidence="1" id="KW-0175">Coiled coil</keyword>
<name>A0A9X0AEM7_9HELO</name>
<evidence type="ECO:0000313" key="3">
    <source>
        <dbReference type="EMBL" id="KAJ8061331.1"/>
    </source>
</evidence>
<accession>A0A9X0AEM7</accession>
<evidence type="ECO:0000313" key="4">
    <source>
        <dbReference type="Proteomes" id="UP001152300"/>
    </source>
</evidence>
<dbReference type="OrthoDB" id="5391053at2759"/>
<feature type="coiled-coil region" evidence="1">
    <location>
        <begin position="235"/>
        <end position="266"/>
    </location>
</feature>
<dbReference type="EMBL" id="JAPEIS010000012">
    <property type="protein sequence ID" value="KAJ8061331.1"/>
    <property type="molecule type" value="Genomic_DNA"/>
</dbReference>
<evidence type="ECO:0000256" key="2">
    <source>
        <dbReference type="SAM" id="MobiDB-lite"/>
    </source>
</evidence>
<feature type="compositionally biased region" description="Polar residues" evidence="2">
    <location>
        <begin position="31"/>
        <end position="45"/>
    </location>
</feature>
<protein>
    <submittedName>
        <fullName evidence="3">Uncharacterized protein</fullName>
    </submittedName>
</protein>
<comment type="caution">
    <text evidence="3">The sequence shown here is derived from an EMBL/GenBank/DDBJ whole genome shotgun (WGS) entry which is preliminary data.</text>
</comment>
<evidence type="ECO:0000256" key="1">
    <source>
        <dbReference type="SAM" id="Coils"/>
    </source>
</evidence>